<organism evidence="1 2">
    <name type="scientific">Araneus ventricosus</name>
    <name type="common">Orbweaver spider</name>
    <name type="synonym">Epeira ventricosa</name>
    <dbReference type="NCBI Taxonomy" id="182803"/>
    <lineage>
        <taxon>Eukaryota</taxon>
        <taxon>Metazoa</taxon>
        <taxon>Ecdysozoa</taxon>
        <taxon>Arthropoda</taxon>
        <taxon>Chelicerata</taxon>
        <taxon>Arachnida</taxon>
        <taxon>Araneae</taxon>
        <taxon>Araneomorphae</taxon>
        <taxon>Entelegynae</taxon>
        <taxon>Araneoidea</taxon>
        <taxon>Araneidae</taxon>
        <taxon>Araneus</taxon>
    </lineage>
</organism>
<dbReference type="Proteomes" id="UP000499080">
    <property type="component" value="Unassembled WGS sequence"/>
</dbReference>
<dbReference type="EMBL" id="BGPR01017238">
    <property type="protein sequence ID" value="GBN75553.1"/>
    <property type="molecule type" value="Genomic_DNA"/>
</dbReference>
<dbReference type="AlphaFoldDB" id="A0A4Y2RIL4"/>
<gene>
    <name evidence="1" type="ORF">AVEN_126804_1</name>
</gene>
<reference evidence="1 2" key="1">
    <citation type="journal article" date="2019" name="Sci. Rep.">
        <title>Orb-weaving spider Araneus ventricosus genome elucidates the spidroin gene catalogue.</title>
        <authorList>
            <person name="Kono N."/>
            <person name="Nakamura H."/>
            <person name="Ohtoshi R."/>
            <person name="Moran D.A.P."/>
            <person name="Shinohara A."/>
            <person name="Yoshida Y."/>
            <person name="Fujiwara M."/>
            <person name="Mori M."/>
            <person name="Tomita M."/>
            <person name="Arakawa K."/>
        </authorList>
    </citation>
    <scope>NUCLEOTIDE SEQUENCE [LARGE SCALE GENOMIC DNA]</scope>
</reference>
<sequence length="102" mass="11188">MDLVILNPGQMKRRAPDLVPPSPNFRATPTGGCLATTFYLTYNRPHIRPNFNGIGFRLEPSGPVAEAIPLGHQGKKATIVSMTLKQIQSLQPLLKQPLMLKA</sequence>
<evidence type="ECO:0000313" key="1">
    <source>
        <dbReference type="EMBL" id="GBN75553.1"/>
    </source>
</evidence>
<protein>
    <submittedName>
        <fullName evidence="1">Uncharacterized protein</fullName>
    </submittedName>
</protein>
<evidence type="ECO:0000313" key="2">
    <source>
        <dbReference type="Proteomes" id="UP000499080"/>
    </source>
</evidence>
<comment type="caution">
    <text evidence="1">The sequence shown here is derived from an EMBL/GenBank/DDBJ whole genome shotgun (WGS) entry which is preliminary data.</text>
</comment>
<accession>A0A4Y2RIL4</accession>
<name>A0A4Y2RIL4_ARAVE</name>
<proteinExistence type="predicted"/>
<keyword evidence="2" id="KW-1185">Reference proteome</keyword>